<evidence type="ECO:0000256" key="2">
    <source>
        <dbReference type="ARBA" id="ARBA00022723"/>
    </source>
</evidence>
<feature type="disulfide bond" evidence="10">
    <location>
        <begin position="164"/>
        <end position="185"/>
    </location>
</feature>
<evidence type="ECO:0000313" key="13">
    <source>
        <dbReference type="EMBL" id="KAL0278697.1"/>
    </source>
</evidence>
<dbReference type="InterPro" id="IPR000720">
    <property type="entry name" value="PHM/PAL"/>
</dbReference>
<dbReference type="GO" id="GO:0016020">
    <property type="term" value="C:membrane"/>
    <property type="evidence" value="ECO:0007669"/>
    <property type="project" value="InterPro"/>
</dbReference>
<dbReference type="Pfam" id="PF01436">
    <property type="entry name" value="NHL"/>
    <property type="match status" value="2"/>
</dbReference>
<feature type="chain" id="PRO_5043576320" description="peptidylamidoglycolate lyase" evidence="12">
    <location>
        <begin position="21"/>
        <end position="368"/>
    </location>
</feature>
<feature type="binding site" evidence="9">
    <location>
        <position position="311"/>
    </location>
    <ligand>
        <name>Zn(2+)</name>
        <dbReference type="ChEBI" id="CHEBI:29105"/>
        <note>catalytic</note>
    </ligand>
</feature>
<dbReference type="AlphaFoldDB" id="A0AAW2I8J2"/>
<dbReference type="PANTHER" id="PTHR10680">
    <property type="entry name" value="PEPTIDYL-GLYCINE ALPHA-AMIDATING MONOOXYGENASE"/>
    <property type="match status" value="1"/>
</dbReference>
<feature type="binding site" evidence="9">
    <location>
        <position position="312"/>
    </location>
    <ligand>
        <name>Ca(2+)</name>
        <dbReference type="ChEBI" id="CHEBI:29108"/>
        <note>structural</note>
    </ligand>
</feature>
<evidence type="ECO:0000256" key="9">
    <source>
        <dbReference type="PIRSR" id="PIRSR600720-2"/>
    </source>
</evidence>
<evidence type="ECO:0000256" key="8">
    <source>
        <dbReference type="PIRSR" id="PIRSR600720-1"/>
    </source>
</evidence>
<evidence type="ECO:0000256" key="10">
    <source>
        <dbReference type="PIRSR" id="PIRSR600720-3"/>
    </source>
</evidence>
<comment type="cofactor">
    <cofactor evidence="9">
        <name>Zn(2+)</name>
        <dbReference type="ChEBI" id="CHEBI:29105"/>
    </cofactor>
    <text evidence="9">Binds one Zn(2+) ion per subunit.</text>
</comment>
<feature type="binding site" evidence="9">
    <location>
        <position position="109"/>
    </location>
    <ligand>
        <name>Zn(2+)</name>
        <dbReference type="ChEBI" id="CHEBI:29105"/>
        <note>catalytic</note>
    </ligand>
</feature>
<dbReference type="GO" id="GO:0005576">
    <property type="term" value="C:extracellular region"/>
    <property type="evidence" value="ECO:0007669"/>
    <property type="project" value="TreeGrafter"/>
</dbReference>
<evidence type="ECO:0000256" key="5">
    <source>
        <dbReference type="ARBA" id="ARBA00023157"/>
    </source>
</evidence>
<evidence type="ECO:0000256" key="7">
    <source>
        <dbReference type="ARBA" id="ARBA00023239"/>
    </source>
</evidence>
<protein>
    <recommendedName>
        <fullName evidence="1">peptidylamidoglycolate lyase</fullName>
        <ecNumber evidence="1">4.3.2.5</ecNumber>
    </recommendedName>
</protein>
<dbReference type="GO" id="GO:0046872">
    <property type="term" value="F:metal ion binding"/>
    <property type="evidence" value="ECO:0007669"/>
    <property type="project" value="UniProtKB-KW"/>
</dbReference>
<feature type="binding site" evidence="9">
    <location>
        <position position="44"/>
    </location>
    <ligand>
        <name>Ca(2+)</name>
        <dbReference type="ChEBI" id="CHEBI:29108"/>
        <note>structural</note>
    </ligand>
</feature>
<sequence>MLRYALLVLIQLRFFVSGAGEKTHFWSVADGFPQYKNFGQISAVSVDSADNVYVFHRGDRVWDYSTFSLNHIYQGRARGPIPEETIVVLSPSDGALKKKAGARIFYMPHGLTVDYMNNVWVTDVALHQVFKFPPLNFTQNSGLSQPLLTLGEPFVPGNDLKHFCKPTDVAVDKTTGDFYVSDGYCNSRIIKYDKFGKKLLNWGRSSQSPTNEYGLNVPHALALSLDQRLIFVADRENYRTLSYKMETGNFVHSYLDKRPIYSVTYSSVGGSYLFTLSNASYQYPGIVTVYDIKSNEVVGTFPSSFGFSQPHDIAVSSDGKSCYVVELKPYKVWKFRLGKFKLYIYFICIICFRNAGILKSLLRSQFHV</sequence>
<evidence type="ECO:0000256" key="12">
    <source>
        <dbReference type="SAM" id="SignalP"/>
    </source>
</evidence>
<feature type="binding site" evidence="9">
    <location>
        <position position="111"/>
    </location>
    <ligand>
        <name>Ca(2+)</name>
        <dbReference type="ChEBI" id="CHEBI:29108"/>
        <note>structural</note>
    </ligand>
</feature>
<dbReference type="PROSITE" id="PS51125">
    <property type="entry name" value="NHL"/>
    <property type="match status" value="2"/>
</dbReference>
<dbReference type="CDD" id="cd14958">
    <property type="entry name" value="NHL_PAL_like"/>
    <property type="match status" value="1"/>
</dbReference>
<feature type="repeat" description="NHL" evidence="11">
    <location>
        <begin position="105"/>
        <end position="135"/>
    </location>
</feature>
<dbReference type="PANTHER" id="PTHR10680:SF14">
    <property type="entry name" value="PEPTIDYL-GLYCINE ALPHA-AMIDATING MONOOXYGENASE"/>
    <property type="match status" value="1"/>
</dbReference>
<organism evidence="13">
    <name type="scientific">Menopon gallinae</name>
    <name type="common">poultry shaft louse</name>
    <dbReference type="NCBI Taxonomy" id="328185"/>
    <lineage>
        <taxon>Eukaryota</taxon>
        <taxon>Metazoa</taxon>
        <taxon>Ecdysozoa</taxon>
        <taxon>Arthropoda</taxon>
        <taxon>Hexapoda</taxon>
        <taxon>Insecta</taxon>
        <taxon>Pterygota</taxon>
        <taxon>Neoptera</taxon>
        <taxon>Paraneoptera</taxon>
        <taxon>Psocodea</taxon>
        <taxon>Troctomorpha</taxon>
        <taxon>Phthiraptera</taxon>
        <taxon>Amblycera</taxon>
        <taxon>Menoponidae</taxon>
        <taxon>Menopon</taxon>
    </lineage>
</organism>
<keyword evidence="7" id="KW-0456">Lyase</keyword>
<proteinExistence type="predicted"/>
<dbReference type="SUPFAM" id="SSF63829">
    <property type="entry name" value="Calcium-dependent phosphotriesterase"/>
    <property type="match status" value="1"/>
</dbReference>
<keyword evidence="6" id="KW-0325">Glycoprotein</keyword>
<evidence type="ECO:0000256" key="6">
    <source>
        <dbReference type="ARBA" id="ARBA00023180"/>
    </source>
</evidence>
<feature type="binding site" evidence="8">
    <location>
        <position position="235"/>
    </location>
    <ligand>
        <name>a protein</name>
        <dbReference type="ChEBI" id="CHEBI:16541"/>
    </ligand>
    <ligandPart>
        <name>C-terminal Xaa-(2S)-2-hydroxyglycine residue</name>
        <dbReference type="ChEBI" id="CHEBI:142768"/>
    </ligandPart>
</feature>
<dbReference type="GO" id="GO:0004598">
    <property type="term" value="F:peptidylamidoglycolate lyase activity"/>
    <property type="evidence" value="ECO:0007669"/>
    <property type="project" value="UniProtKB-EC"/>
</dbReference>
<keyword evidence="2 9" id="KW-0479">Metal-binding</keyword>
<evidence type="ECO:0000256" key="1">
    <source>
        <dbReference type="ARBA" id="ARBA00012343"/>
    </source>
</evidence>
<evidence type="ECO:0000256" key="11">
    <source>
        <dbReference type="PROSITE-ProRule" id="PRU00504"/>
    </source>
</evidence>
<feature type="signal peptide" evidence="12">
    <location>
        <begin position="1"/>
        <end position="20"/>
    </location>
</feature>
<feature type="binding site" evidence="8">
    <location>
        <position position="57"/>
    </location>
    <ligand>
        <name>a protein</name>
        <dbReference type="ChEBI" id="CHEBI:16541"/>
    </ligand>
    <ligandPart>
        <name>C-terminal Xaa-(2S)-2-hydroxyglycine residue</name>
        <dbReference type="ChEBI" id="CHEBI:142768"/>
    </ligandPart>
</feature>
<comment type="caution">
    <text evidence="13">The sequence shown here is derived from an EMBL/GenBank/DDBJ whole genome shotgun (WGS) entry which is preliminary data.</text>
</comment>
<keyword evidence="9" id="KW-0862">Zinc</keyword>
<evidence type="ECO:0000256" key="3">
    <source>
        <dbReference type="ARBA" id="ARBA00022729"/>
    </source>
</evidence>
<keyword evidence="5 10" id="KW-1015">Disulfide bond</keyword>
<dbReference type="InterPro" id="IPR011042">
    <property type="entry name" value="6-blade_b-propeller_TolB-like"/>
</dbReference>
<name>A0AAW2I8J2_9NEOP</name>
<feature type="binding site" evidence="9">
    <location>
        <position position="219"/>
    </location>
    <ligand>
        <name>Zn(2+)</name>
        <dbReference type="ChEBI" id="CHEBI:29105"/>
        <note>catalytic</note>
    </ligand>
</feature>
<accession>A0AAW2I8J2</accession>
<keyword evidence="3 12" id="KW-0732">Signal</keyword>
<dbReference type="GO" id="GO:0006518">
    <property type="term" value="P:peptide metabolic process"/>
    <property type="evidence" value="ECO:0007669"/>
    <property type="project" value="InterPro"/>
</dbReference>
<feature type="binding site" evidence="8">
    <location>
        <position position="184"/>
    </location>
    <ligand>
        <name>a protein</name>
        <dbReference type="ChEBI" id="CHEBI:16541"/>
    </ligand>
    <ligandPart>
        <name>C-terminal Xaa-(2S)-2-hydroxyglycine residue</name>
        <dbReference type="ChEBI" id="CHEBI:142768"/>
    </ligandPart>
</feature>
<dbReference type="EMBL" id="JARGDH010000001">
    <property type="protein sequence ID" value="KAL0278697.1"/>
    <property type="molecule type" value="Genomic_DNA"/>
</dbReference>
<feature type="repeat" description="NHL" evidence="11">
    <location>
        <begin position="155"/>
        <end position="195"/>
    </location>
</feature>
<reference evidence="13" key="1">
    <citation type="journal article" date="2024" name="Gigascience">
        <title>Chromosome-level genome of the poultry shaft louse Menopon gallinae provides insight into the host-switching and adaptive evolution of parasitic lice.</title>
        <authorList>
            <person name="Xu Y."/>
            <person name="Ma L."/>
            <person name="Liu S."/>
            <person name="Liang Y."/>
            <person name="Liu Q."/>
            <person name="He Z."/>
            <person name="Tian L."/>
            <person name="Duan Y."/>
            <person name="Cai W."/>
            <person name="Li H."/>
            <person name="Song F."/>
        </authorList>
    </citation>
    <scope>NUCLEOTIDE SEQUENCE</scope>
    <source>
        <strain evidence="13">Cailab_2023a</strain>
    </source>
</reference>
<gene>
    <name evidence="13" type="ORF">PYX00_000444</name>
</gene>
<dbReference type="InterPro" id="IPR001258">
    <property type="entry name" value="NHL_repeat"/>
</dbReference>
<dbReference type="EC" id="4.3.2.5" evidence="1"/>
<dbReference type="PRINTS" id="PR00790">
    <property type="entry name" value="PAMONOXGNASE"/>
</dbReference>
<keyword evidence="4" id="KW-0677">Repeat</keyword>
<keyword evidence="9" id="KW-0106">Calcium</keyword>
<evidence type="ECO:0000256" key="4">
    <source>
        <dbReference type="ARBA" id="ARBA00022737"/>
    </source>
</evidence>
<dbReference type="Gene3D" id="2.120.10.30">
    <property type="entry name" value="TolB, C-terminal domain"/>
    <property type="match status" value="1"/>
</dbReference>